<dbReference type="EMBL" id="MWPS01000021">
    <property type="protein sequence ID" value="OPG16227.1"/>
    <property type="molecule type" value="Genomic_DNA"/>
</dbReference>
<sequence length="717" mass="77047">MNERTTNRRSMLLRIFFSLIFTLFLVRLFAVQHAYARFKQWSQSEWYSHSIIKPMRGSIYDSNGDQLAFDVPAYNLDMDIQDLASRGPAFVAKIANRLSPILGVSASAITAQIERKGVTWLRWYPTMVNLTLTKKNAVVNVFQALSVSQDVNPNKTYLREYPAGTFASHVLGFVDQTGTGVAGTELEYNSYLAGKPGMSTFVSDASGNPIPFKPVVTKPVQNGDSVYLTLNASIQQSVDQALVRIQKRFHPAHAAIIVADPTTGAILGMGALPTFNPNTYWKYPASTLDTNWAISDPFEPGSTFKIVTLTGALATHAINLNQTYMSGVDYVNGVPIRDWNLWGWGRITYRQAMIVSSNTGFIHIGQAEGPITLARYIALYGMNKPTGIDLPGEGTSILFDPKHINAVDFATTTFGQGLAVTPIQQVAEVGAVANGGLLMKPYVVQKIVAPDGRVVYYRKPDVVRRVAPQSIMKTITNIMVQDVSQDPTLSAYVPGYDVAGKTGTAQIPSPQGGYYANKYNLSFIGFAPANHPALDIYVTVSEPHHAIQYGNDVSSPQAKIIIGQALRALRVPQVGANPSTPFAQVSLTSFRAVPDLQGMTVTAAASTLQKLGLHPDVIDSAGRVVRQWPAAGQRVASGSAVAFASNQSIAKAGSVRVPNFSGVPMQEAVNLCAILGLTLEPSGSGYASAQSIKAGTVTPIGSVITVKFTPALALGGN</sequence>
<comment type="caution">
    <text evidence="6">The sequence shown here is derived from an EMBL/GenBank/DDBJ whole genome shotgun (WGS) entry which is preliminary data.</text>
</comment>
<evidence type="ECO:0000256" key="2">
    <source>
        <dbReference type="ARBA" id="ARBA00007171"/>
    </source>
</evidence>
<dbReference type="InterPro" id="IPR005311">
    <property type="entry name" value="PBP_dimer"/>
</dbReference>
<dbReference type="SUPFAM" id="SSF54184">
    <property type="entry name" value="Penicillin-binding protein 2x (pbp-2x), c-terminal domain"/>
    <property type="match status" value="2"/>
</dbReference>
<keyword evidence="8" id="KW-1185">Reference proteome</keyword>
<dbReference type="Gene3D" id="3.30.450.330">
    <property type="match status" value="1"/>
</dbReference>
<dbReference type="Gene3D" id="3.90.1310.10">
    <property type="entry name" value="Penicillin-binding protein 2a (Domain 2)"/>
    <property type="match status" value="1"/>
</dbReference>
<evidence type="ECO:0000256" key="3">
    <source>
        <dbReference type="ARBA" id="ARBA00023136"/>
    </source>
</evidence>
<comment type="similarity">
    <text evidence="2">Belongs to the transpeptidase family.</text>
</comment>
<evidence type="ECO:0000259" key="4">
    <source>
        <dbReference type="PROSITE" id="PS51178"/>
    </source>
</evidence>
<dbReference type="CDD" id="cd06575">
    <property type="entry name" value="PASTA_Pbp2x-like_2"/>
    <property type="match status" value="1"/>
</dbReference>
<dbReference type="InterPro" id="IPR001460">
    <property type="entry name" value="PCN-bd_Tpept"/>
</dbReference>
<evidence type="ECO:0000313" key="5">
    <source>
        <dbReference type="EMBL" id="OAG94195.1"/>
    </source>
</evidence>
<name>A0A162ULL3_9BACL</name>
<evidence type="ECO:0000313" key="8">
    <source>
        <dbReference type="Proteomes" id="UP000190229"/>
    </source>
</evidence>
<dbReference type="CDD" id="cd06577">
    <property type="entry name" value="PASTA_pknB"/>
    <property type="match status" value="1"/>
</dbReference>
<dbReference type="Proteomes" id="UP000077421">
    <property type="component" value="Unassembled WGS sequence"/>
</dbReference>
<dbReference type="Pfam" id="PF00905">
    <property type="entry name" value="Transpeptidase"/>
    <property type="match status" value="1"/>
</dbReference>
<keyword evidence="3" id="KW-0472">Membrane</keyword>
<dbReference type="InterPro" id="IPR036138">
    <property type="entry name" value="PBP_dimer_sf"/>
</dbReference>
<dbReference type="RefSeq" id="WP_067563551.1">
    <property type="nucleotide sequence ID" value="NZ_LSUQ01000014.1"/>
</dbReference>
<dbReference type="InterPro" id="IPR050515">
    <property type="entry name" value="Beta-lactam/transpept"/>
</dbReference>
<evidence type="ECO:0000313" key="6">
    <source>
        <dbReference type="EMBL" id="OPG16227.1"/>
    </source>
</evidence>
<dbReference type="SUPFAM" id="SSF56601">
    <property type="entry name" value="beta-lactamase/transpeptidase-like"/>
    <property type="match status" value="1"/>
</dbReference>
<dbReference type="EMBL" id="LSUQ01000014">
    <property type="protein sequence ID" value="OAG94195.1"/>
    <property type="molecule type" value="Genomic_DNA"/>
</dbReference>
<dbReference type="InterPro" id="IPR005543">
    <property type="entry name" value="PASTA_dom"/>
</dbReference>
<dbReference type="Pfam" id="PF03717">
    <property type="entry name" value="PBP_dimer"/>
    <property type="match status" value="1"/>
</dbReference>
<dbReference type="PANTHER" id="PTHR30627">
    <property type="entry name" value="PEPTIDOGLYCAN D,D-TRANSPEPTIDASE"/>
    <property type="match status" value="1"/>
</dbReference>
<dbReference type="OrthoDB" id="9804124at2"/>
<reference evidence="6 8" key="2">
    <citation type="submission" date="2017-02" db="EMBL/GenBank/DDBJ databases">
        <title>Draft genome of Acidibacillus ferrooxidans Huett2.</title>
        <authorList>
            <person name="Schopf S."/>
        </authorList>
    </citation>
    <scope>NUCLEOTIDE SEQUENCE [LARGE SCALE GENOMIC DNA]</scope>
    <source>
        <strain evidence="6 8">Huett2</strain>
    </source>
</reference>
<protein>
    <recommendedName>
        <fullName evidence="4">PASTA domain-containing protein</fullName>
    </recommendedName>
</protein>
<dbReference type="SUPFAM" id="SSF56519">
    <property type="entry name" value="Penicillin binding protein dimerisation domain"/>
    <property type="match status" value="1"/>
</dbReference>
<dbReference type="GO" id="GO:0008658">
    <property type="term" value="F:penicillin binding"/>
    <property type="evidence" value="ECO:0007669"/>
    <property type="project" value="InterPro"/>
</dbReference>
<evidence type="ECO:0000256" key="1">
    <source>
        <dbReference type="ARBA" id="ARBA00004370"/>
    </source>
</evidence>
<reference evidence="5 7" key="1">
    <citation type="submission" date="2016-02" db="EMBL/GenBank/DDBJ databases">
        <title>Draft genome sequence of Acidibacillus ferrooxidans SLC66.</title>
        <authorList>
            <person name="Oliveira G."/>
            <person name="Nancucheo I."/>
            <person name="Dall'Agnol H."/>
            <person name="Johnson B."/>
            <person name="Oliveira R."/>
            <person name="Nunes G.L."/>
            <person name="Tzotzos G."/>
            <person name="Orellana S.C."/>
            <person name="Salim A.C."/>
            <person name="Araujo F.M."/>
        </authorList>
    </citation>
    <scope>NUCLEOTIDE SEQUENCE [LARGE SCALE GENOMIC DNA]</scope>
    <source>
        <strain evidence="5 7">SLC66</strain>
    </source>
</reference>
<feature type="domain" description="PASTA" evidence="4">
    <location>
        <begin position="587"/>
        <end position="646"/>
    </location>
</feature>
<dbReference type="Gene3D" id="3.30.10.20">
    <property type="match status" value="1"/>
</dbReference>
<dbReference type="AlphaFoldDB" id="A0A162ULL3"/>
<dbReference type="Proteomes" id="UP000190229">
    <property type="component" value="Unassembled WGS sequence"/>
</dbReference>
<organism evidence="6 8">
    <name type="scientific">Ferroacidibacillus organovorans</name>
    <dbReference type="NCBI Taxonomy" id="1765683"/>
    <lineage>
        <taxon>Bacteria</taxon>
        <taxon>Bacillati</taxon>
        <taxon>Bacillota</taxon>
        <taxon>Bacilli</taxon>
        <taxon>Bacillales</taxon>
        <taxon>Alicyclobacillaceae</taxon>
        <taxon>Ferroacidibacillus</taxon>
    </lineage>
</organism>
<dbReference type="PANTHER" id="PTHR30627:SF1">
    <property type="entry name" value="PEPTIDOGLYCAN D,D-TRANSPEPTIDASE FTSI"/>
    <property type="match status" value="1"/>
</dbReference>
<dbReference type="Gene3D" id="3.40.710.10">
    <property type="entry name" value="DD-peptidase/beta-lactamase superfamily"/>
    <property type="match status" value="1"/>
</dbReference>
<gene>
    <name evidence="5" type="ORF">AYW79_06715</name>
    <name evidence="6" type="ORF">B2M26_07915</name>
</gene>
<comment type="subcellular location">
    <subcellularLocation>
        <location evidence="1">Membrane</location>
    </subcellularLocation>
</comment>
<dbReference type="GO" id="GO:0005886">
    <property type="term" value="C:plasma membrane"/>
    <property type="evidence" value="ECO:0007669"/>
    <property type="project" value="TreeGrafter"/>
</dbReference>
<feature type="domain" description="PASTA" evidence="4">
    <location>
        <begin position="651"/>
        <end position="710"/>
    </location>
</feature>
<dbReference type="InterPro" id="IPR012338">
    <property type="entry name" value="Beta-lactam/transpept-like"/>
</dbReference>
<proteinExistence type="inferred from homology"/>
<dbReference type="Pfam" id="PF03793">
    <property type="entry name" value="PASTA"/>
    <property type="match status" value="2"/>
</dbReference>
<dbReference type="STRING" id="1765683.B2M26_07915"/>
<dbReference type="PROSITE" id="PS51178">
    <property type="entry name" value="PASTA"/>
    <property type="match status" value="2"/>
</dbReference>
<dbReference type="GO" id="GO:0071555">
    <property type="term" value="P:cell wall organization"/>
    <property type="evidence" value="ECO:0007669"/>
    <property type="project" value="TreeGrafter"/>
</dbReference>
<dbReference type="SMART" id="SM00740">
    <property type="entry name" value="PASTA"/>
    <property type="match status" value="2"/>
</dbReference>
<accession>A0A162ULL3</accession>
<evidence type="ECO:0000313" key="7">
    <source>
        <dbReference type="Proteomes" id="UP000077421"/>
    </source>
</evidence>